<keyword evidence="2" id="KW-1185">Reference proteome</keyword>
<proteinExistence type="predicted"/>
<dbReference type="RefSeq" id="WP_343883346.1">
    <property type="nucleotide sequence ID" value="NZ_BAAAFO010000004.1"/>
</dbReference>
<accession>A0ABN0USY5</accession>
<dbReference type="EMBL" id="BAAAFO010000004">
    <property type="protein sequence ID" value="GAA0260451.1"/>
    <property type="molecule type" value="Genomic_DNA"/>
</dbReference>
<gene>
    <name evidence="1" type="ORF">GCM10009126_27360</name>
</gene>
<sequence>MSQREKNRADFPDFTDGLDRLRAEFGADQVKPLWVRENGKEIGKQQSFDGTDVDQLIRLDDMDAKRGGR</sequence>
<dbReference type="Proteomes" id="UP001500657">
    <property type="component" value="Unassembled WGS sequence"/>
</dbReference>
<protein>
    <submittedName>
        <fullName evidence="1">Uncharacterized protein</fullName>
    </submittedName>
</protein>
<reference evidence="1 2" key="1">
    <citation type="journal article" date="2019" name="Int. J. Syst. Evol. Microbiol.">
        <title>The Global Catalogue of Microorganisms (GCM) 10K type strain sequencing project: providing services to taxonomists for standard genome sequencing and annotation.</title>
        <authorList>
            <consortium name="The Broad Institute Genomics Platform"/>
            <consortium name="The Broad Institute Genome Sequencing Center for Infectious Disease"/>
            <person name="Wu L."/>
            <person name="Ma J."/>
        </authorList>
    </citation>
    <scope>NUCLEOTIDE SEQUENCE [LARGE SCALE GENOMIC DNA]</scope>
    <source>
        <strain evidence="1 2">JCM 16242</strain>
    </source>
</reference>
<comment type="caution">
    <text evidence="1">The sequence shown here is derived from an EMBL/GenBank/DDBJ whole genome shotgun (WGS) entry which is preliminary data.</text>
</comment>
<name>A0ABN0USY5_9GAMM</name>
<evidence type="ECO:0000313" key="2">
    <source>
        <dbReference type="Proteomes" id="UP001500657"/>
    </source>
</evidence>
<evidence type="ECO:0000313" key="1">
    <source>
        <dbReference type="EMBL" id="GAA0260451.1"/>
    </source>
</evidence>
<organism evidence="1 2">
    <name type="scientific">Rhodanobacter caeni</name>
    <dbReference type="NCBI Taxonomy" id="657654"/>
    <lineage>
        <taxon>Bacteria</taxon>
        <taxon>Pseudomonadati</taxon>
        <taxon>Pseudomonadota</taxon>
        <taxon>Gammaproteobacteria</taxon>
        <taxon>Lysobacterales</taxon>
        <taxon>Rhodanobacteraceae</taxon>
        <taxon>Rhodanobacter</taxon>
    </lineage>
</organism>